<evidence type="ECO:0000259" key="3">
    <source>
        <dbReference type="Pfam" id="PF01370"/>
    </source>
</evidence>
<protein>
    <recommendedName>
        <fullName evidence="3">NAD-dependent epimerase/dehydratase domain-containing protein</fullName>
    </recommendedName>
</protein>
<evidence type="ECO:0000256" key="1">
    <source>
        <dbReference type="ARBA" id="ARBA00023002"/>
    </source>
</evidence>
<evidence type="ECO:0000256" key="2">
    <source>
        <dbReference type="ARBA" id="ARBA00023445"/>
    </source>
</evidence>
<dbReference type="Gene3D" id="3.40.50.720">
    <property type="entry name" value="NAD(P)-binding Rossmann-like Domain"/>
    <property type="match status" value="1"/>
</dbReference>
<dbReference type="RefSeq" id="XP_046062319.1">
    <property type="nucleotide sequence ID" value="XM_046204104.1"/>
</dbReference>
<dbReference type="GO" id="GO:0016616">
    <property type="term" value="F:oxidoreductase activity, acting on the CH-OH group of donors, NAD or NADP as acceptor"/>
    <property type="evidence" value="ECO:0007669"/>
    <property type="project" value="TreeGrafter"/>
</dbReference>
<evidence type="ECO:0000313" key="4">
    <source>
        <dbReference type="EMBL" id="KAH3667507.1"/>
    </source>
</evidence>
<dbReference type="Proteomes" id="UP000769157">
    <property type="component" value="Unassembled WGS sequence"/>
</dbReference>
<dbReference type="InterPro" id="IPR001509">
    <property type="entry name" value="Epimerase_deHydtase"/>
</dbReference>
<reference evidence="4" key="2">
    <citation type="submission" date="2021-01" db="EMBL/GenBank/DDBJ databases">
        <authorList>
            <person name="Schikora-Tamarit M.A."/>
        </authorList>
    </citation>
    <scope>NUCLEOTIDE SEQUENCE</scope>
    <source>
        <strain evidence="4">CBS6075</strain>
    </source>
</reference>
<dbReference type="InterPro" id="IPR036291">
    <property type="entry name" value="NAD(P)-bd_dom_sf"/>
</dbReference>
<dbReference type="GeneID" id="70235123"/>
<comment type="similarity">
    <text evidence="2">Belongs to the NAD(P)-dependent epimerase/dehydratase family. Dihydroflavonol-4-reductase subfamily.</text>
</comment>
<dbReference type="SUPFAM" id="SSF51735">
    <property type="entry name" value="NAD(P)-binding Rossmann-fold domains"/>
    <property type="match status" value="1"/>
</dbReference>
<reference evidence="4" key="1">
    <citation type="journal article" date="2021" name="Open Biol.">
        <title>Shared evolutionary footprints suggest mitochondrial oxidative damage underlies multiple complex I losses in fungi.</title>
        <authorList>
            <person name="Schikora-Tamarit M.A."/>
            <person name="Marcet-Houben M."/>
            <person name="Nosek J."/>
            <person name="Gabaldon T."/>
        </authorList>
    </citation>
    <scope>NUCLEOTIDE SEQUENCE</scope>
    <source>
        <strain evidence="4">CBS6075</strain>
    </source>
</reference>
<dbReference type="Pfam" id="PF01370">
    <property type="entry name" value="Epimerase"/>
    <property type="match status" value="1"/>
</dbReference>
<proteinExistence type="inferred from homology"/>
<dbReference type="PANTHER" id="PTHR10366:SF564">
    <property type="entry name" value="STEROL-4-ALPHA-CARBOXYLATE 3-DEHYDROGENASE, DECARBOXYLATING"/>
    <property type="match status" value="1"/>
</dbReference>
<gene>
    <name evidence="4" type="ORF">OGAPHI_003156</name>
</gene>
<dbReference type="OrthoDB" id="2735536at2759"/>
<dbReference type="AlphaFoldDB" id="A0A9P8P902"/>
<keyword evidence="1" id="KW-0560">Oxidoreductase</keyword>
<name>A0A9P8P902_9ASCO</name>
<keyword evidence="5" id="KW-1185">Reference proteome</keyword>
<accession>A0A9P8P902</accession>
<feature type="domain" description="NAD-dependent epimerase/dehydratase" evidence="3">
    <location>
        <begin position="3"/>
        <end position="265"/>
    </location>
</feature>
<dbReference type="InterPro" id="IPR050425">
    <property type="entry name" value="NAD(P)_dehydrat-like"/>
</dbReference>
<organism evidence="4 5">
    <name type="scientific">Ogataea philodendri</name>
    <dbReference type="NCBI Taxonomy" id="1378263"/>
    <lineage>
        <taxon>Eukaryota</taxon>
        <taxon>Fungi</taxon>
        <taxon>Dikarya</taxon>
        <taxon>Ascomycota</taxon>
        <taxon>Saccharomycotina</taxon>
        <taxon>Pichiomycetes</taxon>
        <taxon>Pichiales</taxon>
        <taxon>Pichiaceae</taxon>
        <taxon>Ogataea</taxon>
    </lineage>
</organism>
<sequence length="336" mass="37558">MSVLVTGATGFIAQHVVDKLLSHNFTVIGTARSEAKYAPLLKEFQKKYPDGKLSFEIVPDISTDDAFDEVLKAHPEITKVLHTASPFSFGLNKSFEEAYLHPAVNGTLNILKATKKYAPQVTHFVVTSSFAAVRLPAEVVFTEVHTADTWNPIEWKDVTNENLAYVASKKLAEKAARDFVKNEKPNFSLSTVNPPFVLGPQLFDYTVSETLNTSNQYLLDIPRLKSKDSPVAQLNMLAVDVRDVAEFHVIPLLKEANRNQRNLVVGDLFQAPVVNKIVKKHFPQYADKVLDLGEAPKEHVQYDLSAVVDPIGGYDFIDLEKSVVDTLTQYFKHYPL</sequence>
<comment type="caution">
    <text evidence="4">The sequence shown here is derived from an EMBL/GenBank/DDBJ whole genome shotgun (WGS) entry which is preliminary data.</text>
</comment>
<dbReference type="PANTHER" id="PTHR10366">
    <property type="entry name" value="NAD DEPENDENT EPIMERASE/DEHYDRATASE"/>
    <property type="match status" value="1"/>
</dbReference>
<evidence type="ECO:0000313" key="5">
    <source>
        <dbReference type="Proteomes" id="UP000769157"/>
    </source>
</evidence>
<dbReference type="EMBL" id="JAEUBE010000183">
    <property type="protein sequence ID" value="KAH3667507.1"/>
    <property type="molecule type" value="Genomic_DNA"/>
</dbReference>